<dbReference type="EMBL" id="JABSTR010000009">
    <property type="protein sequence ID" value="KAH9378917.1"/>
    <property type="molecule type" value="Genomic_DNA"/>
</dbReference>
<dbReference type="GO" id="GO:0008270">
    <property type="term" value="F:zinc ion binding"/>
    <property type="evidence" value="ECO:0007669"/>
    <property type="project" value="UniProtKB-KW"/>
</dbReference>
<dbReference type="SUPFAM" id="SSF47353">
    <property type="entry name" value="Retrovirus capsid dimerization domain-like"/>
    <property type="match status" value="1"/>
</dbReference>
<dbReference type="AlphaFoldDB" id="A0A9J6GTT1"/>
<dbReference type="SMART" id="SM00343">
    <property type="entry name" value="ZnF_C2HC"/>
    <property type="match status" value="1"/>
</dbReference>
<evidence type="ECO:0000256" key="1">
    <source>
        <dbReference type="PROSITE-ProRule" id="PRU00047"/>
    </source>
</evidence>
<dbReference type="Gene3D" id="4.10.60.10">
    <property type="entry name" value="Zinc finger, CCHC-type"/>
    <property type="match status" value="1"/>
</dbReference>
<evidence type="ECO:0000259" key="3">
    <source>
        <dbReference type="PROSITE" id="PS50158"/>
    </source>
</evidence>
<keyword evidence="1" id="KW-0479">Metal-binding</keyword>
<dbReference type="GO" id="GO:0003676">
    <property type="term" value="F:nucleic acid binding"/>
    <property type="evidence" value="ECO:0007669"/>
    <property type="project" value="InterPro"/>
</dbReference>
<dbReference type="Proteomes" id="UP000821853">
    <property type="component" value="Unassembled WGS sequence"/>
</dbReference>
<protein>
    <recommendedName>
        <fullName evidence="3">CCHC-type domain-containing protein</fullName>
    </recommendedName>
</protein>
<gene>
    <name evidence="4" type="ORF">HPB48_015657</name>
</gene>
<proteinExistence type="predicted"/>
<dbReference type="SUPFAM" id="SSF57756">
    <property type="entry name" value="Retrovirus zinc finger-like domains"/>
    <property type="match status" value="1"/>
</dbReference>
<accession>A0A9J6GTT1</accession>
<keyword evidence="1" id="KW-0862">Zinc</keyword>
<keyword evidence="5" id="KW-1185">Reference proteome</keyword>
<dbReference type="PANTHER" id="PTHR46888">
    <property type="entry name" value="ZINC KNUCKLE DOMAINCONTAINING PROTEIN-RELATED"/>
    <property type="match status" value="1"/>
</dbReference>
<dbReference type="PROSITE" id="PS50158">
    <property type="entry name" value="ZF_CCHC"/>
    <property type="match status" value="1"/>
</dbReference>
<dbReference type="PANTHER" id="PTHR46888:SF1">
    <property type="entry name" value="RIBONUCLEASE H"/>
    <property type="match status" value="1"/>
</dbReference>
<feature type="compositionally biased region" description="Basic and acidic residues" evidence="2">
    <location>
        <begin position="105"/>
        <end position="114"/>
    </location>
</feature>
<dbReference type="InterPro" id="IPR001878">
    <property type="entry name" value="Znf_CCHC"/>
</dbReference>
<feature type="region of interest" description="Disordered" evidence="2">
    <location>
        <begin position="92"/>
        <end position="115"/>
    </location>
</feature>
<reference evidence="4 5" key="1">
    <citation type="journal article" date="2020" name="Cell">
        <title>Large-Scale Comparative Analyses of Tick Genomes Elucidate Their Genetic Diversity and Vector Capacities.</title>
        <authorList>
            <consortium name="Tick Genome and Microbiome Consortium (TIGMIC)"/>
            <person name="Jia N."/>
            <person name="Wang J."/>
            <person name="Shi W."/>
            <person name="Du L."/>
            <person name="Sun Y."/>
            <person name="Zhan W."/>
            <person name="Jiang J.F."/>
            <person name="Wang Q."/>
            <person name="Zhang B."/>
            <person name="Ji P."/>
            <person name="Bell-Sakyi L."/>
            <person name="Cui X.M."/>
            <person name="Yuan T.T."/>
            <person name="Jiang B.G."/>
            <person name="Yang W.F."/>
            <person name="Lam T.T."/>
            <person name="Chang Q.C."/>
            <person name="Ding S.J."/>
            <person name="Wang X.J."/>
            <person name="Zhu J.G."/>
            <person name="Ruan X.D."/>
            <person name="Zhao L."/>
            <person name="Wei J.T."/>
            <person name="Ye R.Z."/>
            <person name="Que T.C."/>
            <person name="Du C.H."/>
            <person name="Zhou Y.H."/>
            <person name="Cheng J.X."/>
            <person name="Dai P.F."/>
            <person name="Guo W.B."/>
            <person name="Han X.H."/>
            <person name="Huang E.J."/>
            <person name="Li L.F."/>
            <person name="Wei W."/>
            <person name="Gao Y.C."/>
            <person name="Liu J.Z."/>
            <person name="Shao H.Z."/>
            <person name="Wang X."/>
            <person name="Wang C.C."/>
            <person name="Yang T.C."/>
            <person name="Huo Q.B."/>
            <person name="Li W."/>
            <person name="Chen H.Y."/>
            <person name="Chen S.E."/>
            <person name="Zhou L.G."/>
            <person name="Ni X.B."/>
            <person name="Tian J.H."/>
            <person name="Sheng Y."/>
            <person name="Liu T."/>
            <person name="Pan Y.S."/>
            <person name="Xia L.Y."/>
            <person name="Li J."/>
            <person name="Zhao F."/>
            <person name="Cao W.C."/>
        </authorList>
    </citation>
    <scope>NUCLEOTIDE SEQUENCE [LARGE SCALE GENOMIC DNA]</scope>
    <source>
        <strain evidence="4">HaeL-2018</strain>
    </source>
</reference>
<evidence type="ECO:0000313" key="5">
    <source>
        <dbReference type="Proteomes" id="UP000821853"/>
    </source>
</evidence>
<dbReference type="InterPro" id="IPR036875">
    <property type="entry name" value="Znf_CCHC_sf"/>
</dbReference>
<sequence length="216" mass="24375">MFLLVTTQEVESSCQVATRLQTMLSCYLRSRNFETFERLQKLLVADRLKQLMPENLRAYVTQSELKRWMPAKQIAELAANIEESVSYSTQGAAPLVGGGQQSSGNRDRSPRGPDARANSFRCFGCGQQGHYKRNCSSGWISDADVLRVVAGNFDNKQKKFERVSRDRNFRLPINSPWVEVLIGVKLRTARVDSSADITVIKLTTCRLKLWGRVAGR</sequence>
<organism evidence="4 5">
    <name type="scientific">Haemaphysalis longicornis</name>
    <name type="common">Bush tick</name>
    <dbReference type="NCBI Taxonomy" id="44386"/>
    <lineage>
        <taxon>Eukaryota</taxon>
        <taxon>Metazoa</taxon>
        <taxon>Ecdysozoa</taxon>
        <taxon>Arthropoda</taxon>
        <taxon>Chelicerata</taxon>
        <taxon>Arachnida</taxon>
        <taxon>Acari</taxon>
        <taxon>Parasitiformes</taxon>
        <taxon>Ixodida</taxon>
        <taxon>Ixodoidea</taxon>
        <taxon>Ixodidae</taxon>
        <taxon>Haemaphysalinae</taxon>
        <taxon>Haemaphysalis</taxon>
    </lineage>
</organism>
<comment type="caution">
    <text evidence="4">The sequence shown here is derived from an EMBL/GenBank/DDBJ whole genome shotgun (WGS) entry which is preliminary data.</text>
</comment>
<evidence type="ECO:0000313" key="4">
    <source>
        <dbReference type="EMBL" id="KAH9378917.1"/>
    </source>
</evidence>
<feature type="domain" description="CCHC-type" evidence="3">
    <location>
        <begin position="121"/>
        <end position="135"/>
    </location>
</feature>
<dbReference type="VEuPathDB" id="VectorBase:HLOH_048440"/>
<name>A0A9J6GTT1_HAELO</name>
<keyword evidence="1" id="KW-0863">Zinc-finger</keyword>
<evidence type="ECO:0000256" key="2">
    <source>
        <dbReference type="SAM" id="MobiDB-lite"/>
    </source>
</evidence>
<dbReference type="OrthoDB" id="6514924at2759"/>